<gene>
    <name evidence="3" type="ordered locus">Tlet_1023</name>
</gene>
<organism evidence="3 4">
    <name type="scientific">Pseudothermotoga lettingae (strain ATCC BAA-301 / DSM 14385 / NBRC 107922 / TMO)</name>
    <name type="common">Thermotoga lettingae</name>
    <dbReference type="NCBI Taxonomy" id="416591"/>
    <lineage>
        <taxon>Bacteria</taxon>
        <taxon>Thermotogati</taxon>
        <taxon>Thermotogota</taxon>
        <taxon>Thermotogae</taxon>
        <taxon>Thermotogales</taxon>
        <taxon>Thermotogaceae</taxon>
        <taxon>Pseudothermotoga</taxon>
    </lineage>
</organism>
<evidence type="ECO:0000256" key="1">
    <source>
        <dbReference type="ARBA" id="ARBA00006484"/>
    </source>
</evidence>
<dbReference type="InterPro" id="IPR036291">
    <property type="entry name" value="NAD(P)-bd_dom_sf"/>
</dbReference>
<dbReference type="KEGG" id="tle:Tlet_1023"/>
<proteinExistence type="inferred from homology"/>
<name>A8F605_PSELT</name>
<evidence type="ECO:0000313" key="4">
    <source>
        <dbReference type="Proteomes" id="UP000002016"/>
    </source>
</evidence>
<keyword evidence="4" id="KW-1185">Reference proteome</keyword>
<sequence length="256" mass="27681">MDVLKLFSLEGKVAIVTGASRGLGQAMAIALAEAGADIVGVSRSEAEQSETKMAIEKIGRRYFAIGMDLSQFEKIGSIVESAVKKFGRVDILVNNAGVIKRAPVTEYSVEDWDKVLNINLKAAFLLSQYFSRYAIENGIKARIINVASMLSFQGGIFTTAYTVSKHGIVGLTRIFANELARYGITVNAIAPGYMETDNTAALRNDRNRSMEILSRIPMGRWGKPDDLKGAVVFLASSAADYVTGTVLAVDGGWLSR</sequence>
<dbReference type="InterPro" id="IPR020904">
    <property type="entry name" value="Sc_DH/Rdtase_CS"/>
</dbReference>
<dbReference type="Gene3D" id="3.40.50.720">
    <property type="entry name" value="NAD(P)-binding Rossmann-like Domain"/>
    <property type="match status" value="1"/>
</dbReference>
<dbReference type="GO" id="GO:0051287">
    <property type="term" value="F:NAD binding"/>
    <property type="evidence" value="ECO:0007669"/>
    <property type="project" value="InterPro"/>
</dbReference>
<dbReference type="OrthoDB" id="9803333at2"/>
<dbReference type="PANTHER" id="PTHR42760">
    <property type="entry name" value="SHORT-CHAIN DEHYDROGENASES/REDUCTASES FAMILY MEMBER"/>
    <property type="match status" value="1"/>
</dbReference>
<protein>
    <submittedName>
        <fullName evidence="3">2-deoxy-D-gluconate 3-dehydrogenase</fullName>
    </submittedName>
</protein>
<dbReference type="NCBIfam" id="TIGR01832">
    <property type="entry name" value="kduD"/>
    <property type="match status" value="1"/>
</dbReference>
<dbReference type="FunFam" id="3.40.50.720:FF:000084">
    <property type="entry name" value="Short-chain dehydrogenase reductase"/>
    <property type="match status" value="1"/>
</dbReference>
<keyword evidence="2" id="KW-0560">Oxidoreductase</keyword>
<dbReference type="PANTHER" id="PTHR42760:SF5">
    <property type="entry name" value="2-DEHYDRO-3-DEOXY-D-GLUCONATE 5-DEHYDROGENASE"/>
    <property type="match status" value="1"/>
</dbReference>
<dbReference type="EMBL" id="CP000812">
    <property type="protein sequence ID" value="ABV33589.1"/>
    <property type="molecule type" value="Genomic_DNA"/>
</dbReference>
<dbReference type="SUPFAM" id="SSF51735">
    <property type="entry name" value="NAD(P)-binding Rossmann-fold domains"/>
    <property type="match status" value="1"/>
</dbReference>
<dbReference type="InterPro" id="IPR002347">
    <property type="entry name" value="SDR_fam"/>
</dbReference>
<dbReference type="STRING" id="416591.Tlet_1023"/>
<dbReference type="Pfam" id="PF13561">
    <property type="entry name" value="adh_short_C2"/>
    <property type="match status" value="1"/>
</dbReference>
<dbReference type="Proteomes" id="UP000002016">
    <property type="component" value="Chromosome"/>
</dbReference>
<dbReference type="eggNOG" id="COG1028">
    <property type="taxonomic scope" value="Bacteria"/>
</dbReference>
<dbReference type="GO" id="GO:0008678">
    <property type="term" value="F:2-deoxy-D-gluconate 3-dehydrogenase activity"/>
    <property type="evidence" value="ECO:0007669"/>
    <property type="project" value="InterPro"/>
</dbReference>
<dbReference type="AlphaFoldDB" id="A8F605"/>
<dbReference type="PRINTS" id="PR00081">
    <property type="entry name" value="GDHRDH"/>
</dbReference>
<evidence type="ECO:0000313" key="3">
    <source>
        <dbReference type="EMBL" id="ABV33589.1"/>
    </source>
</evidence>
<dbReference type="PROSITE" id="PS00061">
    <property type="entry name" value="ADH_SHORT"/>
    <property type="match status" value="1"/>
</dbReference>
<reference evidence="3 4" key="1">
    <citation type="submission" date="2007-08" db="EMBL/GenBank/DDBJ databases">
        <title>Complete sequence of Thermotoga lettingae TMO.</title>
        <authorList>
            <consortium name="US DOE Joint Genome Institute"/>
            <person name="Copeland A."/>
            <person name="Lucas S."/>
            <person name="Lapidus A."/>
            <person name="Barry K."/>
            <person name="Glavina del Rio T."/>
            <person name="Dalin E."/>
            <person name="Tice H."/>
            <person name="Pitluck S."/>
            <person name="Foster B."/>
            <person name="Bruce D."/>
            <person name="Schmutz J."/>
            <person name="Larimer F."/>
            <person name="Land M."/>
            <person name="Hauser L."/>
            <person name="Kyrpides N."/>
            <person name="Mikhailova N."/>
            <person name="Nelson K."/>
            <person name="Gogarten J.P."/>
            <person name="Noll K."/>
            <person name="Richardson P."/>
        </authorList>
    </citation>
    <scope>NUCLEOTIDE SEQUENCE [LARGE SCALE GENOMIC DNA]</scope>
    <source>
        <strain evidence="4">ATCC BAA-301 / DSM 14385 / NBRC 107922 / TMO</strain>
    </source>
</reference>
<dbReference type="PRINTS" id="PR00080">
    <property type="entry name" value="SDRFAMILY"/>
</dbReference>
<dbReference type="NCBIfam" id="NF005559">
    <property type="entry name" value="PRK07231.1"/>
    <property type="match status" value="1"/>
</dbReference>
<accession>A8F605</accession>
<dbReference type="RefSeq" id="WP_012003070.1">
    <property type="nucleotide sequence ID" value="NC_009828.1"/>
</dbReference>
<reference evidence="3 4" key="2">
    <citation type="journal article" date="2009" name="Proc. Natl. Acad. Sci. U.S.A.">
        <title>On the chimeric nature, thermophilic origin, and phylogenetic placement of the Thermotogales.</title>
        <authorList>
            <person name="Zhaxybayeva O."/>
            <person name="Swithers K.S."/>
            <person name="Lapierre P."/>
            <person name="Fournier G.P."/>
            <person name="Bickhart D.M."/>
            <person name="DeBoy R.T."/>
            <person name="Nelson K.E."/>
            <person name="Nesbo C.L."/>
            <person name="Doolittle W.F."/>
            <person name="Gogarten J.P."/>
            <person name="Noll K.M."/>
        </authorList>
    </citation>
    <scope>NUCLEOTIDE SEQUENCE [LARGE SCALE GENOMIC DNA]</scope>
    <source>
        <strain evidence="4">ATCC BAA-301 / DSM 14385 / NBRC 107922 / TMO</strain>
    </source>
</reference>
<dbReference type="InterPro" id="IPR011286">
    <property type="entry name" value="2-deoxy-D-gluc_3_DH"/>
</dbReference>
<dbReference type="HOGENOM" id="CLU_010194_1_1_0"/>
<comment type="similarity">
    <text evidence="1">Belongs to the short-chain dehydrogenases/reductases (SDR) family.</text>
</comment>
<evidence type="ECO:0000256" key="2">
    <source>
        <dbReference type="ARBA" id="ARBA00023002"/>
    </source>
</evidence>